<keyword evidence="2" id="KW-1185">Reference proteome</keyword>
<name>A0AAV4PQU5_CAEEX</name>
<protein>
    <submittedName>
        <fullName evidence="1">Uncharacterized protein</fullName>
    </submittedName>
</protein>
<evidence type="ECO:0000313" key="2">
    <source>
        <dbReference type="Proteomes" id="UP001054945"/>
    </source>
</evidence>
<gene>
    <name evidence="1" type="ORF">CEXT_714601</name>
</gene>
<dbReference type="EMBL" id="BPLR01004793">
    <property type="protein sequence ID" value="GIX97542.1"/>
    <property type="molecule type" value="Genomic_DNA"/>
</dbReference>
<comment type="caution">
    <text evidence="1">The sequence shown here is derived from an EMBL/GenBank/DDBJ whole genome shotgun (WGS) entry which is preliminary data.</text>
</comment>
<accession>A0AAV4PQU5</accession>
<sequence>MKKSLHHNHSTLQAECPPPKQASHLPNFLITQPQPVLNFLFPNSLLRERKRQFECIPHRGVIQHPSEPLFRHYPLPTTTHQMVTPLQTIANWCVLTYYRRGGPSDLLSSSAVPNFGFT</sequence>
<organism evidence="1 2">
    <name type="scientific">Caerostris extrusa</name>
    <name type="common">Bark spider</name>
    <name type="synonym">Caerostris bankana</name>
    <dbReference type="NCBI Taxonomy" id="172846"/>
    <lineage>
        <taxon>Eukaryota</taxon>
        <taxon>Metazoa</taxon>
        <taxon>Ecdysozoa</taxon>
        <taxon>Arthropoda</taxon>
        <taxon>Chelicerata</taxon>
        <taxon>Arachnida</taxon>
        <taxon>Araneae</taxon>
        <taxon>Araneomorphae</taxon>
        <taxon>Entelegynae</taxon>
        <taxon>Araneoidea</taxon>
        <taxon>Araneidae</taxon>
        <taxon>Caerostris</taxon>
    </lineage>
</organism>
<evidence type="ECO:0000313" key="1">
    <source>
        <dbReference type="EMBL" id="GIX97542.1"/>
    </source>
</evidence>
<dbReference type="Proteomes" id="UP001054945">
    <property type="component" value="Unassembled WGS sequence"/>
</dbReference>
<dbReference type="AlphaFoldDB" id="A0AAV4PQU5"/>
<proteinExistence type="predicted"/>
<reference evidence="1 2" key="1">
    <citation type="submission" date="2021-06" db="EMBL/GenBank/DDBJ databases">
        <title>Caerostris extrusa draft genome.</title>
        <authorList>
            <person name="Kono N."/>
            <person name="Arakawa K."/>
        </authorList>
    </citation>
    <scope>NUCLEOTIDE SEQUENCE [LARGE SCALE GENOMIC DNA]</scope>
</reference>